<dbReference type="GO" id="GO:0005858">
    <property type="term" value="C:axonemal dynein complex"/>
    <property type="evidence" value="ECO:0007669"/>
    <property type="project" value="TreeGrafter"/>
</dbReference>
<evidence type="ECO:0000313" key="2">
    <source>
        <dbReference type="EMBL" id="CAG9831724.1"/>
    </source>
</evidence>
<evidence type="ECO:0000313" key="3">
    <source>
        <dbReference type="Proteomes" id="UP001153709"/>
    </source>
</evidence>
<protein>
    <recommendedName>
        <fullName evidence="1">Dynein heavy chain tail domain-containing protein</fullName>
    </recommendedName>
</protein>
<evidence type="ECO:0000259" key="1">
    <source>
        <dbReference type="Pfam" id="PF08385"/>
    </source>
</evidence>
<name>A0A9N9T0I6_DIABA</name>
<reference evidence="2" key="1">
    <citation type="submission" date="2022-01" db="EMBL/GenBank/DDBJ databases">
        <authorList>
            <person name="King R."/>
        </authorList>
    </citation>
    <scope>NUCLEOTIDE SEQUENCE</scope>
</reference>
<gene>
    <name evidence="2" type="ORF">DIABBA_LOCUS5294</name>
</gene>
<dbReference type="PANTHER" id="PTHR46532:SF11">
    <property type="entry name" value="DYNEIN AXONEMAL HEAVY CHAIN 12"/>
    <property type="match status" value="1"/>
</dbReference>
<dbReference type="InterPro" id="IPR013594">
    <property type="entry name" value="Dynein_heavy_tail"/>
</dbReference>
<dbReference type="GO" id="GO:0007018">
    <property type="term" value="P:microtubule-based movement"/>
    <property type="evidence" value="ECO:0007669"/>
    <property type="project" value="InterPro"/>
</dbReference>
<dbReference type="GO" id="GO:0051959">
    <property type="term" value="F:dynein light intermediate chain binding"/>
    <property type="evidence" value="ECO:0007669"/>
    <property type="project" value="InterPro"/>
</dbReference>
<dbReference type="AlphaFoldDB" id="A0A9N9T0I6"/>
<dbReference type="PANTHER" id="PTHR46532">
    <property type="entry name" value="MALE FERTILITY FACTOR KL5"/>
    <property type="match status" value="1"/>
</dbReference>
<organism evidence="2 3">
    <name type="scientific">Diabrotica balteata</name>
    <name type="common">Banded cucumber beetle</name>
    <dbReference type="NCBI Taxonomy" id="107213"/>
    <lineage>
        <taxon>Eukaryota</taxon>
        <taxon>Metazoa</taxon>
        <taxon>Ecdysozoa</taxon>
        <taxon>Arthropoda</taxon>
        <taxon>Hexapoda</taxon>
        <taxon>Insecta</taxon>
        <taxon>Pterygota</taxon>
        <taxon>Neoptera</taxon>
        <taxon>Endopterygota</taxon>
        <taxon>Coleoptera</taxon>
        <taxon>Polyphaga</taxon>
        <taxon>Cucujiformia</taxon>
        <taxon>Chrysomeloidea</taxon>
        <taxon>Chrysomelidae</taxon>
        <taxon>Galerucinae</taxon>
        <taxon>Diabroticina</taxon>
        <taxon>Diabroticites</taxon>
        <taxon>Diabrotica</taxon>
    </lineage>
</organism>
<dbReference type="Proteomes" id="UP001153709">
    <property type="component" value="Chromosome 3"/>
</dbReference>
<dbReference type="EMBL" id="OU898278">
    <property type="protein sequence ID" value="CAG9831724.1"/>
    <property type="molecule type" value="Genomic_DNA"/>
</dbReference>
<feature type="domain" description="Dynein heavy chain tail" evidence="1">
    <location>
        <begin position="196"/>
        <end position="610"/>
    </location>
</feature>
<dbReference type="GO" id="GO:0045505">
    <property type="term" value="F:dynein intermediate chain binding"/>
    <property type="evidence" value="ECO:0007669"/>
    <property type="project" value="InterPro"/>
</dbReference>
<dbReference type="InterPro" id="IPR026983">
    <property type="entry name" value="DHC"/>
</dbReference>
<sequence length="613" mass="70544">MEAQPPQIDNRLEYLGSYVQKTLKLKPEKWSRMMNTEDHKAVVKKFLERPHPVLLVIVLTPTAQLVAANGFPLAQLKSKGVYFIKKAPIPVCKITPSETIIPGDLSPKIIDQLASLVDEILVPLLSNPQNHVGWPAVIAKDVHKHVHSLKSTVYQVKGQVNGQTVLPMPVGVDRVFEVEKLLIESNGEICDLYLKSAIEGVVIKWSAQINDVLANDSSEKCPSVVNPVPTVELQFWNKRLKNLEYIYQQLREPKVKSMAVILEKTNSAYFSCFKLLFKNTVIALSEAKDMNLYLTPLKKHVQSIEETDFSENIPLLAPIVHVICLIWSNCKSIDQTKLITLLKQICNLLIQEAKKFLDPTTLFHSDIDEAMQRVSYCVKALKQFISIFKRYKRNLTTYFPNGRQEPWNFHPNLVFERFYAFLERLKTIQWFFNTVLEFNKLEKVEIGGIKGRILSSRVTEVFHEFQQSFMIFSGKSYDVLDPDDPSFIADFEDFTHRIFEMDMKLVAILCQAFDDCSNLESIFKLINIAGSVLERPIIKEEFTNQYEKILDMLESEIKMVEIIFDEQMQTKQKTGHFVLDKYMPPVAGILRWTRNLCLRLTGPLNNYKTLQHP</sequence>
<dbReference type="Pfam" id="PF08385">
    <property type="entry name" value="DHC_N1"/>
    <property type="match status" value="1"/>
</dbReference>
<accession>A0A9N9T0I6</accession>
<proteinExistence type="predicted"/>
<dbReference type="OrthoDB" id="447173at2759"/>
<keyword evidence="3" id="KW-1185">Reference proteome</keyword>